<dbReference type="EMBL" id="CP002542">
    <property type="protein sequence ID" value="AEA42332.1"/>
    <property type="molecule type" value="Genomic_DNA"/>
</dbReference>
<reference evidence="3 4" key="1">
    <citation type="journal article" date="2011" name="Stand. Genomic Sci.">
        <title>Complete genome sequence of the gliding freshwater bacterium Fluviicola taffensis type strain (RW262).</title>
        <authorList>
            <person name="Woyke T."/>
            <person name="Chertkov O."/>
            <person name="Lapidus A."/>
            <person name="Nolan M."/>
            <person name="Lucas S."/>
            <person name="Del Rio T.G."/>
            <person name="Tice H."/>
            <person name="Cheng J.F."/>
            <person name="Tapia R."/>
            <person name="Han C."/>
            <person name="Goodwin L."/>
            <person name="Pitluck S."/>
            <person name="Liolios K."/>
            <person name="Pagani I."/>
            <person name="Ivanova N."/>
            <person name="Huntemann M."/>
            <person name="Mavromatis K."/>
            <person name="Mikhailova N."/>
            <person name="Pati A."/>
            <person name="Chen A."/>
            <person name="Palaniappan K."/>
            <person name="Land M."/>
            <person name="Hauser L."/>
            <person name="Brambilla E.M."/>
            <person name="Rohde M."/>
            <person name="Mwirichia R."/>
            <person name="Sikorski J."/>
            <person name="Tindall B.J."/>
            <person name="Goker M."/>
            <person name="Bristow J."/>
            <person name="Eisen J.A."/>
            <person name="Markowitz V."/>
            <person name="Hugenholtz P."/>
            <person name="Klenk H.P."/>
            <person name="Kyrpides N.C."/>
        </authorList>
    </citation>
    <scope>NUCLEOTIDE SEQUENCE [LARGE SCALE GENOMIC DNA]</scope>
    <source>
        <strain evidence="4">DSM 16823 / RW262 / RW262</strain>
    </source>
</reference>
<evidence type="ECO:0000256" key="2">
    <source>
        <dbReference type="SAM" id="Phobius"/>
    </source>
</evidence>
<keyword evidence="4" id="KW-1185">Reference proteome</keyword>
<evidence type="ECO:0000256" key="1">
    <source>
        <dbReference type="SAM" id="MobiDB-lite"/>
    </source>
</evidence>
<evidence type="ECO:0000313" key="4">
    <source>
        <dbReference type="Proteomes" id="UP000007463"/>
    </source>
</evidence>
<sequence>MICLNTATFLILPIGLIVAFIDDPKYIHALWVGIVLLYLLYELGVNAYIRIRYLNGTLTFERPLRKYSLLFRKRRRELVIQPDEWTELYWFRPKSSFAYYFRNDHTAAYFVAGDGFMSLHRKLEKLFPGRLKTSPDFPKETKKRMKKAEPGRVF</sequence>
<dbReference type="HOGENOM" id="CLU_1701658_0_0_10"/>
<proteinExistence type="predicted"/>
<organism evidence="3 4">
    <name type="scientific">Fluviicola taffensis (strain DSM 16823 / NCIMB 13979 / RW262)</name>
    <dbReference type="NCBI Taxonomy" id="755732"/>
    <lineage>
        <taxon>Bacteria</taxon>
        <taxon>Pseudomonadati</taxon>
        <taxon>Bacteroidota</taxon>
        <taxon>Flavobacteriia</taxon>
        <taxon>Flavobacteriales</taxon>
        <taxon>Crocinitomicaceae</taxon>
        <taxon>Fluviicola</taxon>
    </lineage>
</organism>
<evidence type="ECO:0000313" key="3">
    <source>
        <dbReference type="EMBL" id="AEA42332.1"/>
    </source>
</evidence>
<keyword evidence="2" id="KW-0472">Membrane</keyword>
<keyword evidence="2" id="KW-1133">Transmembrane helix</keyword>
<gene>
    <name evidence="3" type="ordered locus">Fluta_0323</name>
</gene>
<protein>
    <submittedName>
        <fullName evidence="3">Uncharacterized protein</fullName>
    </submittedName>
</protein>
<dbReference type="Proteomes" id="UP000007463">
    <property type="component" value="Chromosome"/>
</dbReference>
<feature type="transmembrane region" description="Helical" evidence="2">
    <location>
        <begin position="29"/>
        <end position="49"/>
    </location>
</feature>
<feature type="region of interest" description="Disordered" evidence="1">
    <location>
        <begin position="134"/>
        <end position="154"/>
    </location>
</feature>
<keyword evidence="2" id="KW-0812">Transmembrane</keyword>
<dbReference type="AlphaFoldDB" id="F2IDF6"/>
<accession>F2IDF6</accession>
<reference evidence="4" key="2">
    <citation type="submission" date="2011-02" db="EMBL/GenBank/DDBJ databases">
        <title>The complete genome of Fluviicola taffensis DSM 16823.</title>
        <authorList>
            <consortium name="US DOE Joint Genome Institute (JGI-PGF)"/>
            <person name="Lucas S."/>
            <person name="Copeland A."/>
            <person name="Lapidus A."/>
            <person name="Bruce D."/>
            <person name="Goodwin L."/>
            <person name="Pitluck S."/>
            <person name="Kyrpides N."/>
            <person name="Mavromatis K."/>
            <person name="Ivanova N."/>
            <person name="Mikhailova N."/>
            <person name="Pagani I."/>
            <person name="Chertkov O."/>
            <person name="Detter J.C."/>
            <person name="Han C."/>
            <person name="Tapia R."/>
            <person name="Land M."/>
            <person name="Hauser L."/>
            <person name="Markowitz V."/>
            <person name="Cheng J.-F."/>
            <person name="Hugenholtz P."/>
            <person name="Woyke T."/>
            <person name="Wu D."/>
            <person name="Tindall B."/>
            <person name="Pomrenke H.G."/>
            <person name="Brambilla E."/>
            <person name="Klenk H.-P."/>
            <person name="Eisen J.A."/>
        </authorList>
    </citation>
    <scope>NUCLEOTIDE SEQUENCE [LARGE SCALE GENOMIC DNA]</scope>
    <source>
        <strain evidence="4">DSM 16823 / RW262 / RW262</strain>
    </source>
</reference>
<dbReference type="KEGG" id="fte:Fluta_0323"/>
<name>F2IDF6_FLUTR</name>